<dbReference type="SUPFAM" id="SSF51695">
    <property type="entry name" value="PLC-like phosphodiesterases"/>
    <property type="match status" value="1"/>
</dbReference>
<feature type="domain" description="GP-PDE" evidence="2">
    <location>
        <begin position="51"/>
        <end position="297"/>
    </location>
</feature>
<proteinExistence type="predicted"/>
<feature type="signal peptide" evidence="1">
    <location>
        <begin position="1"/>
        <end position="33"/>
    </location>
</feature>
<sequence>MSLPKHKMLRQLRLMLKSLVLFIFATLPNLVQAVSPAKDALTQLEQEDIIHEILAHRGASGDYPQSSWLAFQIALNQGADTLEMDVHLSKDGHIIVNHDKDLTQTTGHDKNIADLTLAEIKAMDAGYMFSKDEGSHYPFRGVGLEVLALDEVLAYFPFRQLSIEMKVNDEQLADKLWSLLDQNGLHNNVVVASQYSKVLKHFRLLANGSIKTSASITELTGLSLAWATGFGAIYDAEFEVAQIPYTMISKPFLTFLREKGIKSHVWTVNDTDKIKRAFDLGAEGVIGDYPDRIHQILVERGER</sequence>
<gene>
    <name evidence="3" type="ORF">L2764_19370</name>
</gene>
<dbReference type="Pfam" id="PF03009">
    <property type="entry name" value="GDPD"/>
    <property type="match status" value="1"/>
</dbReference>
<dbReference type="CDD" id="cd08561">
    <property type="entry name" value="GDPD_cytoplasmic_ScUgpQ2_like"/>
    <property type="match status" value="1"/>
</dbReference>
<dbReference type="PANTHER" id="PTHR46211:SF14">
    <property type="entry name" value="GLYCEROPHOSPHODIESTER PHOSPHODIESTERASE"/>
    <property type="match status" value="1"/>
</dbReference>
<name>A0ABT0LFW6_9GAMM</name>
<dbReference type="PROSITE" id="PS51704">
    <property type="entry name" value="GP_PDE"/>
    <property type="match status" value="1"/>
</dbReference>
<dbReference type="PANTHER" id="PTHR46211">
    <property type="entry name" value="GLYCEROPHOSPHORYL DIESTER PHOSPHODIESTERASE"/>
    <property type="match status" value="1"/>
</dbReference>
<dbReference type="InterPro" id="IPR017946">
    <property type="entry name" value="PLC-like_Pdiesterase_TIM-brl"/>
</dbReference>
<evidence type="ECO:0000256" key="1">
    <source>
        <dbReference type="SAM" id="SignalP"/>
    </source>
</evidence>
<comment type="caution">
    <text evidence="3">The sequence shown here is derived from an EMBL/GenBank/DDBJ whole genome shotgun (WGS) entry which is preliminary data.</text>
</comment>
<dbReference type="InterPro" id="IPR030395">
    <property type="entry name" value="GP_PDE_dom"/>
</dbReference>
<protein>
    <submittedName>
        <fullName evidence="3">Glycerophosphodiester phosphodiesterase</fullName>
    </submittedName>
</protein>
<organism evidence="3 4">
    <name type="scientific">Shewanella surugensis</name>
    <dbReference type="NCBI Taxonomy" id="212020"/>
    <lineage>
        <taxon>Bacteria</taxon>
        <taxon>Pseudomonadati</taxon>
        <taxon>Pseudomonadota</taxon>
        <taxon>Gammaproteobacteria</taxon>
        <taxon>Alteromonadales</taxon>
        <taxon>Shewanellaceae</taxon>
        <taxon>Shewanella</taxon>
    </lineage>
</organism>
<reference evidence="3 4" key="1">
    <citation type="submission" date="2022-01" db="EMBL/GenBank/DDBJ databases">
        <title>Whole genome-based taxonomy of the Shewanellaceae.</title>
        <authorList>
            <person name="Martin-Rodriguez A.J."/>
        </authorList>
    </citation>
    <scope>NUCLEOTIDE SEQUENCE [LARGE SCALE GENOMIC DNA]</scope>
    <source>
        <strain evidence="3 4">DSM 17177</strain>
    </source>
</reference>
<dbReference type="Gene3D" id="3.20.20.190">
    <property type="entry name" value="Phosphatidylinositol (PI) phosphodiesterase"/>
    <property type="match status" value="1"/>
</dbReference>
<keyword evidence="1" id="KW-0732">Signal</keyword>
<keyword evidence="4" id="KW-1185">Reference proteome</keyword>
<feature type="chain" id="PRO_5045367998" evidence="1">
    <location>
        <begin position="34"/>
        <end position="303"/>
    </location>
</feature>
<evidence type="ECO:0000313" key="3">
    <source>
        <dbReference type="EMBL" id="MCL1126588.1"/>
    </source>
</evidence>
<dbReference type="Proteomes" id="UP001203423">
    <property type="component" value="Unassembled WGS sequence"/>
</dbReference>
<evidence type="ECO:0000259" key="2">
    <source>
        <dbReference type="PROSITE" id="PS51704"/>
    </source>
</evidence>
<dbReference type="EMBL" id="JAKIKS010000095">
    <property type="protein sequence ID" value="MCL1126588.1"/>
    <property type="molecule type" value="Genomic_DNA"/>
</dbReference>
<accession>A0ABT0LFW6</accession>
<evidence type="ECO:0000313" key="4">
    <source>
        <dbReference type="Proteomes" id="UP001203423"/>
    </source>
</evidence>
<dbReference type="RefSeq" id="WP_248942005.1">
    <property type="nucleotide sequence ID" value="NZ_JAKIKS010000095.1"/>
</dbReference>